<protein>
    <recommendedName>
        <fullName evidence="4">3-isopropylmalate dehydratase</fullName>
    </recommendedName>
</protein>
<reference evidence="2 3" key="1">
    <citation type="submission" date="2017-02" db="EMBL/GenBank/DDBJ databases">
        <title>Blood Disease Bacterium A2-HR MARDI.</title>
        <authorList>
            <person name="Badrun R."/>
            <person name="Abu Bakar N."/>
            <person name="Laboh R."/>
        </authorList>
    </citation>
    <scope>NUCLEOTIDE SEQUENCE [LARGE SCALE GENOMIC DNA]</scope>
    <source>
        <strain evidence="2 3">A2-HR MARDI</strain>
    </source>
</reference>
<feature type="signal peptide" evidence="1">
    <location>
        <begin position="1"/>
        <end position="17"/>
    </location>
</feature>
<evidence type="ECO:0008006" key="4">
    <source>
        <dbReference type="Google" id="ProtNLM"/>
    </source>
</evidence>
<accession>A0A1U9VEC1</accession>
<sequence length="144" mass="15013">MLRLLAAVCVVPFVAACATSSVSPGEAAAVPQDRLFAYQAAAEQAGGQVTVTRDDGFAGRGCLLGFYVDGKLAGSFEAGETARFLLPPGEYILGAGFPKGRGFCAMHGGELRELSTSLAAGQHRYYRLVNRPGDGVALEATTQR</sequence>
<dbReference type="EMBL" id="CP019911">
    <property type="protein sequence ID" value="AQW29032.1"/>
    <property type="molecule type" value="Genomic_DNA"/>
</dbReference>
<name>A0A1U9VEC1_9RALS</name>
<organism evidence="2 3">
    <name type="scientific">blood disease bacterium A2-HR MARDI</name>
    <dbReference type="NCBI Taxonomy" id="1944648"/>
    <lineage>
        <taxon>Bacteria</taxon>
        <taxon>Pseudomonadati</taxon>
        <taxon>Pseudomonadota</taxon>
        <taxon>Betaproteobacteria</taxon>
        <taxon>Burkholderiales</taxon>
        <taxon>Burkholderiaceae</taxon>
        <taxon>Ralstonia</taxon>
        <taxon>Ralstonia solanacearum species complex</taxon>
    </lineage>
</organism>
<dbReference type="AlphaFoldDB" id="A0A1U9VEC1"/>
<proteinExistence type="predicted"/>
<dbReference type="RefSeq" id="WP_078221789.1">
    <property type="nucleotide sequence ID" value="NZ_CP019911.1"/>
</dbReference>
<evidence type="ECO:0000313" key="2">
    <source>
        <dbReference type="EMBL" id="AQW29032.1"/>
    </source>
</evidence>
<gene>
    <name evidence="2" type="ORF">B0B51_02680</name>
</gene>
<feature type="chain" id="PRO_5013182945" description="3-isopropylmalate dehydratase" evidence="1">
    <location>
        <begin position="18"/>
        <end position="144"/>
    </location>
</feature>
<dbReference type="Proteomes" id="UP000189628">
    <property type="component" value="Chromosome"/>
</dbReference>
<evidence type="ECO:0000256" key="1">
    <source>
        <dbReference type="SAM" id="SignalP"/>
    </source>
</evidence>
<dbReference type="PROSITE" id="PS51257">
    <property type="entry name" value="PROKAR_LIPOPROTEIN"/>
    <property type="match status" value="1"/>
</dbReference>
<evidence type="ECO:0000313" key="3">
    <source>
        <dbReference type="Proteomes" id="UP000189628"/>
    </source>
</evidence>
<keyword evidence="1" id="KW-0732">Signal</keyword>